<gene>
    <name evidence="2" type="ORF">GLOTRDRAFT_93683</name>
</gene>
<dbReference type="AlphaFoldDB" id="S7Q6K7"/>
<evidence type="ECO:0000313" key="3">
    <source>
        <dbReference type="Proteomes" id="UP000030669"/>
    </source>
</evidence>
<dbReference type="KEGG" id="gtr:GLOTRDRAFT_93683"/>
<sequence length="356" mass="39118">MIVGPRESDSSPSLPAQSGRFPLKVGGQSVRQRPSAATDLARRVSVLSLRLLFHQRYLPPLILALISASQAMNAVLVGTEGDSQKAIDTGCSYSNSIDDSVLQQIKSEVEECLAGLAKGPRITWLNTLRPGTRQRHIEACKTRLQTLQNVPGLRDGHAVSVEELDKRIADIENLIPNQILSSSLGLDTSPEKPAGRDIMRDLPLLKPTRVLTGVNGAAAVIQPVSLEQMHSYPDDRTKNICSSRLLRLDTHRDTSKLRNLALVDPDAYFVPSKYLYVKDSWNCGIFFAVGFCSWSSLHLSVDQPQICVTPSQTTWPRLCAVVGAVFKARCLYTSTFRNGVAFSTMRRICESLSLST</sequence>
<dbReference type="Proteomes" id="UP000030669">
    <property type="component" value="Unassembled WGS sequence"/>
</dbReference>
<keyword evidence="3" id="KW-1185">Reference proteome</keyword>
<protein>
    <submittedName>
        <fullName evidence="2">Uncharacterized protein</fullName>
    </submittedName>
</protein>
<dbReference type="EMBL" id="KB469302">
    <property type="protein sequence ID" value="EPQ55152.1"/>
    <property type="molecule type" value="Genomic_DNA"/>
</dbReference>
<reference evidence="2 3" key="1">
    <citation type="journal article" date="2012" name="Science">
        <title>The Paleozoic origin of enzymatic lignin decomposition reconstructed from 31 fungal genomes.</title>
        <authorList>
            <person name="Floudas D."/>
            <person name="Binder M."/>
            <person name="Riley R."/>
            <person name="Barry K."/>
            <person name="Blanchette R.A."/>
            <person name="Henrissat B."/>
            <person name="Martinez A.T."/>
            <person name="Otillar R."/>
            <person name="Spatafora J.W."/>
            <person name="Yadav J.S."/>
            <person name="Aerts A."/>
            <person name="Benoit I."/>
            <person name="Boyd A."/>
            <person name="Carlson A."/>
            <person name="Copeland A."/>
            <person name="Coutinho P.M."/>
            <person name="de Vries R.P."/>
            <person name="Ferreira P."/>
            <person name="Findley K."/>
            <person name="Foster B."/>
            <person name="Gaskell J."/>
            <person name="Glotzer D."/>
            <person name="Gorecki P."/>
            <person name="Heitman J."/>
            <person name="Hesse C."/>
            <person name="Hori C."/>
            <person name="Igarashi K."/>
            <person name="Jurgens J.A."/>
            <person name="Kallen N."/>
            <person name="Kersten P."/>
            <person name="Kohler A."/>
            <person name="Kuees U."/>
            <person name="Kumar T.K.A."/>
            <person name="Kuo A."/>
            <person name="LaButti K."/>
            <person name="Larrondo L.F."/>
            <person name="Lindquist E."/>
            <person name="Ling A."/>
            <person name="Lombard V."/>
            <person name="Lucas S."/>
            <person name="Lundell T."/>
            <person name="Martin R."/>
            <person name="McLaughlin D.J."/>
            <person name="Morgenstern I."/>
            <person name="Morin E."/>
            <person name="Murat C."/>
            <person name="Nagy L.G."/>
            <person name="Nolan M."/>
            <person name="Ohm R.A."/>
            <person name="Patyshakuliyeva A."/>
            <person name="Rokas A."/>
            <person name="Ruiz-Duenas F.J."/>
            <person name="Sabat G."/>
            <person name="Salamov A."/>
            <person name="Samejima M."/>
            <person name="Schmutz J."/>
            <person name="Slot J.C."/>
            <person name="St John F."/>
            <person name="Stenlid J."/>
            <person name="Sun H."/>
            <person name="Sun S."/>
            <person name="Syed K."/>
            <person name="Tsang A."/>
            <person name="Wiebenga A."/>
            <person name="Young D."/>
            <person name="Pisabarro A."/>
            <person name="Eastwood D.C."/>
            <person name="Martin F."/>
            <person name="Cullen D."/>
            <person name="Grigoriev I.V."/>
            <person name="Hibbett D.S."/>
        </authorList>
    </citation>
    <scope>NUCLEOTIDE SEQUENCE [LARGE SCALE GENOMIC DNA]</scope>
    <source>
        <strain evidence="2 3">ATCC 11539</strain>
    </source>
</reference>
<proteinExistence type="predicted"/>
<feature type="region of interest" description="Disordered" evidence="1">
    <location>
        <begin position="1"/>
        <end position="28"/>
    </location>
</feature>
<organism evidence="2 3">
    <name type="scientific">Gloeophyllum trabeum (strain ATCC 11539 / FP-39264 / Madison 617)</name>
    <name type="common">Brown rot fungus</name>
    <dbReference type="NCBI Taxonomy" id="670483"/>
    <lineage>
        <taxon>Eukaryota</taxon>
        <taxon>Fungi</taxon>
        <taxon>Dikarya</taxon>
        <taxon>Basidiomycota</taxon>
        <taxon>Agaricomycotina</taxon>
        <taxon>Agaricomycetes</taxon>
        <taxon>Gloeophyllales</taxon>
        <taxon>Gloeophyllaceae</taxon>
        <taxon>Gloeophyllum</taxon>
    </lineage>
</organism>
<evidence type="ECO:0000313" key="2">
    <source>
        <dbReference type="EMBL" id="EPQ55152.1"/>
    </source>
</evidence>
<dbReference type="GeneID" id="19309536"/>
<evidence type="ECO:0000256" key="1">
    <source>
        <dbReference type="SAM" id="MobiDB-lite"/>
    </source>
</evidence>
<name>S7Q6K7_GLOTA</name>
<accession>S7Q6K7</accession>
<dbReference type="OrthoDB" id="2960452at2759"/>
<dbReference type="HOGENOM" id="CLU_778563_0_0_1"/>
<dbReference type="RefSeq" id="XP_007866314.1">
    <property type="nucleotide sequence ID" value="XM_007868123.1"/>
</dbReference>